<dbReference type="GO" id="GO:0042446">
    <property type="term" value="P:hormone biosynthetic process"/>
    <property type="evidence" value="ECO:0007669"/>
    <property type="project" value="TreeGrafter"/>
</dbReference>
<dbReference type="GeneID" id="106163554"/>
<comment type="cofactor">
    <cofactor evidence="1 13">
        <name>heme</name>
        <dbReference type="ChEBI" id="CHEBI:30413"/>
    </cofactor>
</comment>
<keyword evidence="5 13" id="KW-0349">Heme</keyword>
<comment type="similarity">
    <text evidence="4 14">Belongs to the cytochrome P450 family.</text>
</comment>
<comment type="subcellular location">
    <subcellularLocation>
        <location evidence="3">Endoplasmic reticulum membrane</location>
        <topology evidence="3">Peripheral membrane protein</topology>
    </subcellularLocation>
    <subcellularLocation>
        <location evidence="2">Microsome membrane</location>
        <topology evidence="2">Peripheral membrane protein</topology>
    </subcellularLocation>
</comment>
<feature type="transmembrane region" description="Helical" evidence="15">
    <location>
        <begin position="6"/>
        <end position="29"/>
    </location>
</feature>
<dbReference type="PRINTS" id="PR00463">
    <property type="entry name" value="EP450I"/>
</dbReference>
<dbReference type="GO" id="GO:0016829">
    <property type="term" value="F:lyase activity"/>
    <property type="evidence" value="ECO:0007669"/>
    <property type="project" value="UniProtKB-KW"/>
</dbReference>
<keyword evidence="17" id="KW-0456">Lyase</keyword>
<dbReference type="Proteomes" id="UP000085678">
    <property type="component" value="Unplaced"/>
</dbReference>
<keyword evidence="15" id="KW-0812">Transmembrane</keyword>
<dbReference type="SUPFAM" id="SSF48264">
    <property type="entry name" value="Cytochrome P450"/>
    <property type="match status" value="1"/>
</dbReference>
<dbReference type="InterPro" id="IPR036396">
    <property type="entry name" value="Cyt_P450_sf"/>
</dbReference>
<dbReference type="FunFam" id="1.10.630.10:FF:000238">
    <property type="entry name" value="Cytochrome P450 2A6"/>
    <property type="match status" value="1"/>
</dbReference>
<gene>
    <name evidence="17" type="primary">LOC106163554</name>
</gene>
<keyword evidence="6 13" id="KW-0479">Metal-binding</keyword>
<evidence type="ECO:0000256" key="6">
    <source>
        <dbReference type="ARBA" id="ARBA00022723"/>
    </source>
</evidence>
<dbReference type="GO" id="GO:0005789">
    <property type="term" value="C:endoplasmic reticulum membrane"/>
    <property type="evidence" value="ECO:0007669"/>
    <property type="project" value="UniProtKB-SubCell"/>
</dbReference>
<keyword evidence="15" id="KW-1133">Transmembrane helix</keyword>
<evidence type="ECO:0000256" key="14">
    <source>
        <dbReference type="RuleBase" id="RU000461"/>
    </source>
</evidence>
<keyword evidence="11 14" id="KW-0503">Monooxygenase</keyword>
<evidence type="ECO:0000256" key="4">
    <source>
        <dbReference type="ARBA" id="ARBA00010617"/>
    </source>
</evidence>
<feature type="binding site" description="axial binding residue" evidence="13">
    <location>
        <position position="450"/>
    </location>
    <ligand>
        <name>heme</name>
        <dbReference type="ChEBI" id="CHEBI:30413"/>
    </ligand>
    <ligandPart>
        <name>Fe</name>
        <dbReference type="ChEBI" id="CHEBI:18248"/>
    </ligandPart>
</feature>
<dbReference type="AlphaFoldDB" id="A0A1S3IFJ9"/>
<dbReference type="PRINTS" id="PR00385">
    <property type="entry name" value="P450"/>
</dbReference>
<evidence type="ECO:0000256" key="15">
    <source>
        <dbReference type="SAM" id="Phobius"/>
    </source>
</evidence>
<evidence type="ECO:0000256" key="11">
    <source>
        <dbReference type="ARBA" id="ARBA00023033"/>
    </source>
</evidence>
<reference evidence="17" key="1">
    <citation type="submission" date="2025-08" db="UniProtKB">
        <authorList>
            <consortium name="RefSeq"/>
        </authorList>
    </citation>
    <scope>IDENTIFICATION</scope>
    <source>
        <tissue evidence="17">Gonads</tissue>
    </source>
</reference>
<dbReference type="InterPro" id="IPR017972">
    <property type="entry name" value="Cyt_P450_CS"/>
</dbReference>
<evidence type="ECO:0000256" key="1">
    <source>
        <dbReference type="ARBA" id="ARBA00001971"/>
    </source>
</evidence>
<keyword evidence="16" id="KW-1185">Reference proteome</keyword>
<dbReference type="GO" id="GO:0005506">
    <property type="term" value="F:iron ion binding"/>
    <property type="evidence" value="ECO:0007669"/>
    <property type="project" value="InterPro"/>
</dbReference>
<dbReference type="InterPro" id="IPR002401">
    <property type="entry name" value="Cyt_P450_E_grp-I"/>
</dbReference>
<name>A0A1S3IFJ9_LINAN</name>
<dbReference type="RefSeq" id="XP_013396631.1">
    <property type="nucleotide sequence ID" value="XM_013541177.1"/>
</dbReference>
<evidence type="ECO:0000256" key="13">
    <source>
        <dbReference type="PIRSR" id="PIRSR602401-1"/>
    </source>
</evidence>
<evidence type="ECO:0000256" key="12">
    <source>
        <dbReference type="ARBA" id="ARBA00023136"/>
    </source>
</evidence>
<dbReference type="PANTHER" id="PTHR24289">
    <property type="entry name" value="STEROID 17-ALPHA-HYDROXYLASE/17,20 LYASE"/>
    <property type="match status" value="1"/>
</dbReference>
<evidence type="ECO:0000256" key="5">
    <source>
        <dbReference type="ARBA" id="ARBA00022617"/>
    </source>
</evidence>
<evidence type="ECO:0000256" key="8">
    <source>
        <dbReference type="ARBA" id="ARBA00022848"/>
    </source>
</evidence>
<evidence type="ECO:0000313" key="16">
    <source>
        <dbReference type="Proteomes" id="UP000085678"/>
    </source>
</evidence>
<evidence type="ECO:0000256" key="9">
    <source>
        <dbReference type="ARBA" id="ARBA00023002"/>
    </source>
</evidence>
<dbReference type="PANTHER" id="PTHR24289:SF20">
    <property type="entry name" value="STEROID 17-ALPHA-HYDROXYLASE_17,20 LYASE"/>
    <property type="match status" value="1"/>
</dbReference>
<dbReference type="GO" id="GO:0004508">
    <property type="term" value="F:steroid 17-alpha-monooxygenase activity"/>
    <property type="evidence" value="ECO:0007669"/>
    <property type="project" value="TreeGrafter"/>
</dbReference>
<dbReference type="InterPro" id="IPR001128">
    <property type="entry name" value="Cyt_P450"/>
</dbReference>
<dbReference type="Gene3D" id="1.10.630.10">
    <property type="entry name" value="Cytochrome P450"/>
    <property type="match status" value="1"/>
</dbReference>
<evidence type="ECO:0000256" key="3">
    <source>
        <dbReference type="ARBA" id="ARBA00004406"/>
    </source>
</evidence>
<proteinExistence type="inferred from homology"/>
<dbReference type="Pfam" id="PF00067">
    <property type="entry name" value="p450"/>
    <property type="match status" value="1"/>
</dbReference>
<dbReference type="OrthoDB" id="639466at2759"/>
<dbReference type="GO" id="GO:0020037">
    <property type="term" value="F:heme binding"/>
    <property type="evidence" value="ECO:0007669"/>
    <property type="project" value="InterPro"/>
</dbReference>
<dbReference type="KEGG" id="lak:106163554"/>
<organism evidence="16 17">
    <name type="scientific">Lingula anatina</name>
    <name type="common">Brachiopod</name>
    <name type="synonym">Lingula unguis</name>
    <dbReference type="NCBI Taxonomy" id="7574"/>
    <lineage>
        <taxon>Eukaryota</taxon>
        <taxon>Metazoa</taxon>
        <taxon>Spiralia</taxon>
        <taxon>Lophotrochozoa</taxon>
        <taxon>Brachiopoda</taxon>
        <taxon>Linguliformea</taxon>
        <taxon>Lingulata</taxon>
        <taxon>Lingulida</taxon>
        <taxon>Linguloidea</taxon>
        <taxon>Lingulidae</taxon>
        <taxon>Lingula</taxon>
    </lineage>
</organism>
<dbReference type="PROSITE" id="PS00086">
    <property type="entry name" value="CYTOCHROME_P450"/>
    <property type="match status" value="1"/>
</dbReference>
<sequence>MEIVDYVIGLDVKTVVVASLAFLLAMVYLRRRKGNLPPGPMQVPFLGSIFALNKDVRLFKVCEELAKTYGEMTTVSLGLALENLVVLNSADVVHEAFVEKKEILAGRDTSIWSFGFFTEGFKDIAFGDFGPSWKLQRKLALKAIRTYAMGTKLEQLLKSSYSDVAALLEKEKEPFYFGEYIHLMLYNIICRMAFGKSYKIDDPEFLQWRKLLTLMVEDYFQSFLPPDLLPLLEHAPIKRVASFKKSVKELHGIVYKKLKEHKATFDPDAAPRDLMDQLLLAQKESEEEEGEDTKNLLTDTHVVQTVLDVFFAGTETSSETLKWTLMYTAAYPDVQEKMHNEILDVLGGSDDLLKSKSKLTYCDAVLHEVMRLRPAVPMSLFHKVLQDTKLGKYDLPKGTIVTPNIWGIHHDPANWDSPEEFRPERFLDEHGNIHVDSKIWLPFSSGKRKCLGEALAKSDIMMIMALFFRDFKVSFPPNVTGDFEPADKIIDCHCKRQKLIIEKRKG</sequence>
<evidence type="ECO:0000256" key="2">
    <source>
        <dbReference type="ARBA" id="ARBA00004174"/>
    </source>
</evidence>
<protein>
    <submittedName>
        <fullName evidence="17">Steroid 17-alpha-hydroxylase/17,20 lyase</fullName>
    </submittedName>
</protein>
<evidence type="ECO:0000256" key="10">
    <source>
        <dbReference type="ARBA" id="ARBA00023004"/>
    </source>
</evidence>
<keyword evidence="12 15" id="KW-0472">Membrane</keyword>
<dbReference type="STRING" id="7574.A0A1S3IFJ9"/>
<keyword evidence="7" id="KW-0256">Endoplasmic reticulum</keyword>
<dbReference type="GO" id="GO:0042448">
    <property type="term" value="P:progesterone metabolic process"/>
    <property type="evidence" value="ECO:0007669"/>
    <property type="project" value="TreeGrafter"/>
</dbReference>
<accession>A0A1S3IFJ9</accession>
<keyword evidence="8" id="KW-0492">Microsome</keyword>
<keyword evidence="9 14" id="KW-0560">Oxidoreductase</keyword>
<evidence type="ECO:0000313" key="17">
    <source>
        <dbReference type="RefSeq" id="XP_013396631.1"/>
    </source>
</evidence>
<dbReference type="InParanoid" id="A0A1S3IFJ9"/>
<keyword evidence="10 13" id="KW-0408">Iron</keyword>
<evidence type="ECO:0000256" key="7">
    <source>
        <dbReference type="ARBA" id="ARBA00022824"/>
    </source>
</evidence>